<evidence type="ECO:0000313" key="2">
    <source>
        <dbReference type="Proteomes" id="UP000304148"/>
    </source>
</evidence>
<dbReference type="EMBL" id="LS992241">
    <property type="protein sequence ID" value="SYX85148.1"/>
    <property type="molecule type" value="Genomic_DNA"/>
</dbReference>
<proteinExistence type="predicted"/>
<dbReference type="Proteomes" id="UP000304148">
    <property type="component" value="Chromosome"/>
</dbReference>
<accession>A0A383RDQ0</accession>
<protein>
    <submittedName>
        <fullName evidence="1">Uncharacterized protein</fullName>
    </submittedName>
</protein>
<dbReference type="AlphaFoldDB" id="A0A383RDQ0"/>
<reference evidence="2" key="1">
    <citation type="submission" date="2018-08" db="EMBL/GenBank/DDBJ databases">
        <authorList>
            <person name="Chevrot R."/>
        </authorList>
    </citation>
    <scope>NUCLEOTIDE SEQUENCE [LARGE SCALE GENOMIC DNA]</scope>
</reference>
<dbReference type="RefSeq" id="WP_138186868.1">
    <property type="nucleotide sequence ID" value="NZ_LS992241.1"/>
</dbReference>
<name>A0A383RDQ0_PAEAL</name>
<organism evidence="1 2">
    <name type="scientific">Paenibacillus alvei</name>
    <name type="common">Bacillus alvei</name>
    <dbReference type="NCBI Taxonomy" id="44250"/>
    <lineage>
        <taxon>Bacteria</taxon>
        <taxon>Bacillati</taxon>
        <taxon>Bacillota</taxon>
        <taxon>Bacilli</taxon>
        <taxon>Bacillales</taxon>
        <taxon>Paenibacillaceae</taxon>
        <taxon>Paenibacillus</taxon>
    </lineage>
</organism>
<gene>
    <name evidence="1" type="ORF">PBLR_13570</name>
</gene>
<evidence type="ECO:0000313" key="1">
    <source>
        <dbReference type="EMBL" id="SYX85148.1"/>
    </source>
</evidence>
<sequence>MNTILVNNWLNHMGDYRASRALNERRLTYRMSYVQDMKMNMVGARREQDKLRHAITRAKEQEMIFHAACSKLDSVHRDALNTRYMNNQRGIEPGVISEAIDALTAALQLMEKYGAIQYRVVEGYVIMNFVQQRTA</sequence>